<keyword evidence="1" id="KW-0677">Repeat</keyword>
<proteinExistence type="predicted"/>
<reference evidence="4" key="1">
    <citation type="submission" date="2021-06" db="EMBL/GenBank/DDBJ databases">
        <authorList>
            <person name="Hodson N. C."/>
            <person name="Mongue J. A."/>
            <person name="Jaron S. K."/>
        </authorList>
    </citation>
    <scope>NUCLEOTIDE SEQUENCE</scope>
</reference>
<dbReference type="InterPro" id="IPR000408">
    <property type="entry name" value="Reg_chr_condens"/>
</dbReference>
<dbReference type="Proteomes" id="UP000708208">
    <property type="component" value="Unassembled WGS sequence"/>
</dbReference>
<feature type="domain" description="RCC1-like" evidence="3">
    <location>
        <begin position="101"/>
        <end position="325"/>
    </location>
</feature>
<gene>
    <name evidence="4" type="ORF">AFUS01_LOCUS7717</name>
</gene>
<evidence type="ECO:0000313" key="5">
    <source>
        <dbReference type="Proteomes" id="UP000708208"/>
    </source>
</evidence>
<dbReference type="PROSITE" id="PS00626">
    <property type="entry name" value="RCC1_2"/>
    <property type="match status" value="2"/>
</dbReference>
<protein>
    <recommendedName>
        <fullName evidence="3">RCC1-like domain-containing protein</fullName>
    </recommendedName>
</protein>
<dbReference type="Pfam" id="PF25390">
    <property type="entry name" value="WD40_RLD"/>
    <property type="match status" value="1"/>
</dbReference>
<dbReference type="InterPro" id="IPR058923">
    <property type="entry name" value="RCC1-like_dom"/>
</dbReference>
<evidence type="ECO:0000313" key="4">
    <source>
        <dbReference type="EMBL" id="CAG7718319.1"/>
    </source>
</evidence>
<feature type="repeat" description="RCC1" evidence="2">
    <location>
        <begin position="232"/>
        <end position="281"/>
    </location>
</feature>
<feature type="repeat" description="RCC1" evidence="2">
    <location>
        <begin position="282"/>
        <end position="335"/>
    </location>
</feature>
<dbReference type="InterPro" id="IPR051210">
    <property type="entry name" value="Ub_ligase/GEF_domain"/>
</dbReference>
<evidence type="ECO:0000256" key="1">
    <source>
        <dbReference type="ARBA" id="ARBA00022737"/>
    </source>
</evidence>
<accession>A0A8J2JP51</accession>
<evidence type="ECO:0000259" key="3">
    <source>
        <dbReference type="Pfam" id="PF25390"/>
    </source>
</evidence>
<feature type="repeat" description="RCC1" evidence="2">
    <location>
        <begin position="179"/>
        <end position="231"/>
    </location>
</feature>
<keyword evidence="5" id="KW-1185">Reference proteome</keyword>
<dbReference type="AlphaFoldDB" id="A0A8J2JP51"/>
<dbReference type="OrthoDB" id="16281at2759"/>
<dbReference type="PROSITE" id="PS50012">
    <property type="entry name" value="RCC1_3"/>
    <property type="match status" value="4"/>
</dbReference>
<name>A0A8J2JP51_9HEXA</name>
<sequence>MKQLNDLILVFLPWRRELQPRFFDKRSPNVAEIIDFTVTNDAGRVLMDDYISVFITLILENIRRRNPVQLVLPNFIFKSKAMGFSNSHEHIRRDSDPKSANFSHTVNFSASTHHCASIRNGKAYSWGENKFGRLGHFDDRQTKLNVESPTPINISPSLRITIESISCGISHNLALTSVGTILTWGSNAFGQLGLGRQTTWTSRPIPLTLAPDVIVIRVAAGGYHSVAIDHLFRVWTWGWGVHGQLGDGGFENNYKPRMISVPEKIVHASAGHSHTALLSNTGHVFTFGCAHFGQIGQGLPQKKVKTPTKVTQLPPGVTIRIVESGLCGTLSGNTQGTCLVKLKEFHKTFLELRKIRCFAFN</sequence>
<dbReference type="PANTHER" id="PTHR22870">
    <property type="entry name" value="REGULATOR OF CHROMOSOME CONDENSATION"/>
    <property type="match status" value="1"/>
</dbReference>
<feature type="repeat" description="RCC1" evidence="2">
    <location>
        <begin position="121"/>
        <end position="178"/>
    </location>
</feature>
<dbReference type="PANTHER" id="PTHR22870:SF408">
    <property type="entry name" value="OS09G0560450 PROTEIN"/>
    <property type="match status" value="1"/>
</dbReference>
<dbReference type="EMBL" id="CAJVCH010052606">
    <property type="protein sequence ID" value="CAG7718319.1"/>
    <property type="molecule type" value="Genomic_DNA"/>
</dbReference>
<organism evidence="4 5">
    <name type="scientific">Allacma fusca</name>
    <dbReference type="NCBI Taxonomy" id="39272"/>
    <lineage>
        <taxon>Eukaryota</taxon>
        <taxon>Metazoa</taxon>
        <taxon>Ecdysozoa</taxon>
        <taxon>Arthropoda</taxon>
        <taxon>Hexapoda</taxon>
        <taxon>Collembola</taxon>
        <taxon>Symphypleona</taxon>
        <taxon>Sminthuridae</taxon>
        <taxon>Allacma</taxon>
    </lineage>
</organism>
<comment type="caution">
    <text evidence="4">The sequence shown here is derived from an EMBL/GenBank/DDBJ whole genome shotgun (WGS) entry which is preliminary data.</text>
</comment>
<evidence type="ECO:0000256" key="2">
    <source>
        <dbReference type="PROSITE-ProRule" id="PRU00235"/>
    </source>
</evidence>